<dbReference type="InterPro" id="IPR040458">
    <property type="entry name" value="Vid27"/>
</dbReference>
<gene>
    <name evidence="2" type="ORF">KFK09_011874</name>
</gene>
<evidence type="ECO:0000256" key="1">
    <source>
        <dbReference type="SAM" id="MobiDB-lite"/>
    </source>
</evidence>
<dbReference type="AlphaFoldDB" id="A0A8T3BDR3"/>
<dbReference type="OrthoDB" id="10251113at2759"/>
<dbReference type="PANTHER" id="PTHR31913">
    <property type="entry name" value="VACUOLAR IMPORT AND DEGRADATION PROTEIN 27"/>
    <property type="match status" value="1"/>
</dbReference>
<dbReference type="EMBL" id="JAGYWB010000009">
    <property type="protein sequence ID" value="KAI0511249.1"/>
    <property type="molecule type" value="Genomic_DNA"/>
</dbReference>
<evidence type="ECO:0000313" key="2">
    <source>
        <dbReference type="EMBL" id="KAI0511249.1"/>
    </source>
</evidence>
<dbReference type="PANTHER" id="PTHR31913:SF0">
    <property type="entry name" value="VACUOLAR IMPORT AND DEGRADATION PROTEIN 27"/>
    <property type="match status" value="1"/>
</dbReference>
<organism evidence="2 3">
    <name type="scientific">Dendrobium nobile</name>
    <name type="common">Orchid</name>
    <dbReference type="NCBI Taxonomy" id="94219"/>
    <lineage>
        <taxon>Eukaryota</taxon>
        <taxon>Viridiplantae</taxon>
        <taxon>Streptophyta</taxon>
        <taxon>Embryophyta</taxon>
        <taxon>Tracheophyta</taxon>
        <taxon>Spermatophyta</taxon>
        <taxon>Magnoliopsida</taxon>
        <taxon>Liliopsida</taxon>
        <taxon>Asparagales</taxon>
        <taxon>Orchidaceae</taxon>
        <taxon>Epidendroideae</taxon>
        <taxon>Malaxideae</taxon>
        <taxon>Dendrobiinae</taxon>
        <taxon>Dendrobium</taxon>
    </lineage>
</organism>
<name>A0A8T3BDR3_DENNO</name>
<proteinExistence type="predicted"/>
<reference evidence="2" key="1">
    <citation type="journal article" date="2022" name="Front. Genet.">
        <title>Chromosome-Scale Assembly of the Dendrobium nobile Genome Provides Insights Into the Molecular Mechanism of the Biosynthesis of the Medicinal Active Ingredient of Dendrobium.</title>
        <authorList>
            <person name="Xu Q."/>
            <person name="Niu S.-C."/>
            <person name="Li K.-L."/>
            <person name="Zheng P.-J."/>
            <person name="Zhang X.-J."/>
            <person name="Jia Y."/>
            <person name="Liu Y."/>
            <person name="Niu Y.-X."/>
            <person name="Yu L.-H."/>
            <person name="Chen D.-F."/>
            <person name="Zhang G.-Q."/>
        </authorList>
    </citation>
    <scope>NUCLEOTIDE SEQUENCE</scope>
    <source>
        <tissue evidence="2">Leaf</tissue>
    </source>
</reference>
<dbReference type="Proteomes" id="UP000829196">
    <property type="component" value="Unassembled WGS sequence"/>
</dbReference>
<protein>
    <submittedName>
        <fullName evidence="2">Uncharacterized protein</fullName>
    </submittedName>
</protein>
<dbReference type="GO" id="GO:0005634">
    <property type="term" value="C:nucleus"/>
    <property type="evidence" value="ECO:0007669"/>
    <property type="project" value="TreeGrafter"/>
</dbReference>
<comment type="caution">
    <text evidence="2">The sequence shown here is derived from an EMBL/GenBank/DDBJ whole genome shotgun (WGS) entry which is preliminary data.</text>
</comment>
<evidence type="ECO:0000313" key="3">
    <source>
        <dbReference type="Proteomes" id="UP000829196"/>
    </source>
</evidence>
<accession>A0A8T3BDR3</accession>
<sequence length="203" mass="23079">MQRKTGVEVEGLTPNQSSDDFSSDSYGDEIESELQKVFSLEDDNVESWVMTPESPIDEEMSFHLSLGILLEPIVVVHNVKRYVGNHQCEVDLGLRRQLEECEVADVWAKDGTQNGKQKKHLVATIVKFSVIWNFMQVKNSNHECYRNQEGFKSCYCYRIVPKNECIVDSCLMHEKFAASDLPEAPLVFVTPLKVSSFSISSNH</sequence>
<keyword evidence="3" id="KW-1185">Reference proteome</keyword>
<feature type="region of interest" description="Disordered" evidence="1">
    <location>
        <begin position="1"/>
        <end position="28"/>
    </location>
</feature>
<dbReference type="GO" id="GO:0005737">
    <property type="term" value="C:cytoplasm"/>
    <property type="evidence" value="ECO:0007669"/>
    <property type="project" value="TreeGrafter"/>
</dbReference>